<dbReference type="SUPFAM" id="SSF51215">
    <property type="entry name" value="Regulatory protein AraC"/>
    <property type="match status" value="1"/>
</dbReference>
<gene>
    <name evidence="5" type="ORF">AMETH_2232</name>
</gene>
<dbReference type="PATRIC" id="fig|1068978.7.peg.2374"/>
<dbReference type="InterPro" id="IPR035418">
    <property type="entry name" value="AraC-bd_2"/>
</dbReference>
<name>A0A076MNV5_AMYME</name>
<proteinExistence type="predicted"/>
<dbReference type="InterPro" id="IPR018060">
    <property type="entry name" value="HTH_AraC"/>
</dbReference>
<dbReference type="Proteomes" id="UP000062973">
    <property type="component" value="Chromosome"/>
</dbReference>
<dbReference type="KEGG" id="amq:AMETH_2232"/>
<dbReference type="PANTHER" id="PTHR46796">
    <property type="entry name" value="HTH-TYPE TRANSCRIPTIONAL ACTIVATOR RHAS-RELATED"/>
    <property type="match status" value="1"/>
</dbReference>
<dbReference type="InterPro" id="IPR037923">
    <property type="entry name" value="HTH-like"/>
</dbReference>
<dbReference type="STRING" id="1068978.AMETH_2232"/>
<reference evidence="5 6" key="1">
    <citation type="submission" date="2014-07" db="EMBL/GenBank/DDBJ databases">
        <title>Whole Genome Sequence of the Amycolatopsis methanolica 239.</title>
        <authorList>
            <person name="Tang B."/>
        </authorList>
    </citation>
    <scope>NUCLEOTIDE SEQUENCE [LARGE SCALE GENOMIC DNA]</scope>
    <source>
        <strain evidence="5 6">239</strain>
    </source>
</reference>
<sequence length="309" mass="33641">MGAFPMTLDAGAATSLESWRDVLASAFVPLDVVSVGNRFHGRVHARPMADLQVSVVSSTRQVTRRTRGLIRRRAGDLYKVGLQLRGHGVVQQDGRTARLAPGDLTVYDTNRPYELVFDDDFEMLVLLVPRRRLKPRAPRVDDLTAVTIPGSAGSGALTSALLRGLDPRVARPGPEAGFLSDAAVDMLAACFAAQAEPPADTVVTAAQRYIDEHLSDPALSPSEVAAAVHVSLRQLQKLFERRGATITGWIRDRRLDRCWHDLADPALATRPVAAIAASWGLVDAAQFSRTFRARYGRTPREHRAQLVAG</sequence>
<evidence type="ECO:0000259" key="4">
    <source>
        <dbReference type="PROSITE" id="PS01124"/>
    </source>
</evidence>
<dbReference type="Pfam" id="PF12833">
    <property type="entry name" value="HTH_18"/>
    <property type="match status" value="1"/>
</dbReference>
<dbReference type="Gene3D" id="1.10.10.60">
    <property type="entry name" value="Homeodomain-like"/>
    <property type="match status" value="1"/>
</dbReference>
<feature type="domain" description="HTH araC/xylS-type" evidence="4">
    <location>
        <begin position="204"/>
        <end position="305"/>
    </location>
</feature>
<dbReference type="GO" id="GO:0043565">
    <property type="term" value="F:sequence-specific DNA binding"/>
    <property type="evidence" value="ECO:0007669"/>
    <property type="project" value="InterPro"/>
</dbReference>
<dbReference type="PANTHER" id="PTHR46796:SF6">
    <property type="entry name" value="ARAC SUBFAMILY"/>
    <property type="match status" value="1"/>
</dbReference>
<dbReference type="Pfam" id="PF14525">
    <property type="entry name" value="AraC_binding_2"/>
    <property type="match status" value="1"/>
</dbReference>
<evidence type="ECO:0000256" key="3">
    <source>
        <dbReference type="ARBA" id="ARBA00023163"/>
    </source>
</evidence>
<dbReference type="InterPro" id="IPR009057">
    <property type="entry name" value="Homeodomain-like_sf"/>
</dbReference>
<dbReference type="GO" id="GO:0003700">
    <property type="term" value="F:DNA-binding transcription factor activity"/>
    <property type="evidence" value="ECO:0007669"/>
    <property type="project" value="InterPro"/>
</dbReference>
<evidence type="ECO:0000256" key="2">
    <source>
        <dbReference type="ARBA" id="ARBA00023125"/>
    </source>
</evidence>
<dbReference type="PROSITE" id="PS01124">
    <property type="entry name" value="HTH_ARAC_FAMILY_2"/>
    <property type="match status" value="1"/>
</dbReference>
<dbReference type="HOGENOM" id="CLU_049704_1_1_11"/>
<dbReference type="InterPro" id="IPR050204">
    <property type="entry name" value="AraC_XylS_family_regulators"/>
</dbReference>
<keyword evidence="3" id="KW-0804">Transcription</keyword>
<evidence type="ECO:0000313" key="6">
    <source>
        <dbReference type="Proteomes" id="UP000062973"/>
    </source>
</evidence>
<organism evidence="5 6">
    <name type="scientific">Amycolatopsis methanolica 239</name>
    <dbReference type="NCBI Taxonomy" id="1068978"/>
    <lineage>
        <taxon>Bacteria</taxon>
        <taxon>Bacillati</taxon>
        <taxon>Actinomycetota</taxon>
        <taxon>Actinomycetes</taxon>
        <taxon>Pseudonocardiales</taxon>
        <taxon>Pseudonocardiaceae</taxon>
        <taxon>Amycolatopsis</taxon>
        <taxon>Amycolatopsis methanolica group</taxon>
    </lineage>
</organism>
<dbReference type="AlphaFoldDB" id="A0A076MNV5"/>
<dbReference type="SMART" id="SM00342">
    <property type="entry name" value="HTH_ARAC"/>
    <property type="match status" value="1"/>
</dbReference>
<accession>A0A076MNV5</accession>
<dbReference type="eggNOG" id="COG2207">
    <property type="taxonomic scope" value="Bacteria"/>
</dbReference>
<keyword evidence="6" id="KW-1185">Reference proteome</keyword>
<dbReference type="OrthoDB" id="9799345at2"/>
<keyword evidence="2" id="KW-0238">DNA-binding</keyword>
<keyword evidence="1" id="KW-0805">Transcription regulation</keyword>
<dbReference type="EMBL" id="CP009110">
    <property type="protein sequence ID" value="AIJ22324.1"/>
    <property type="molecule type" value="Genomic_DNA"/>
</dbReference>
<evidence type="ECO:0000313" key="5">
    <source>
        <dbReference type="EMBL" id="AIJ22324.1"/>
    </source>
</evidence>
<evidence type="ECO:0000256" key="1">
    <source>
        <dbReference type="ARBA" id="ARBA00023015"/>
    </source>
</evidence>
<dbReference type="SUPFAM" id="SSF46689">
    <property type="entry name" value="Homeodomain-like"/>
    <property type="match status" value="1"/>
</dbReference>
<protein>
    <submittedName>
        <fullName evidence="5">Putative AraC family transcriptional regulator</fullName>
    </submittedName>
</protein>